<comment type="caution">
    <text evidence="2">The sequence shown here is derived from an EMBL/GenBank/DDBJ whole genome shotgun (WGS) entry which is preliminary data.</text>
</comment>
<proteinExistence type="predicted"/>
<organism evidence="2 3">
    <name type="scientific">Tremella mesenterica</name>
    <name type="common">Jelly fungus</name>
    <dbReference type="NCBI Taxonomy" id="5217"/>
    <lineage>
        <taxon>Eukaryota</taxon>
        <taxon>Fungi</taxon>
        <taxon>Dikarya</taxon>
        <taxon>Basidiomycota</taxon>
        <taxon>Agaricomycotina</taxon>
        <taxon>Tremellomycetes</taxon>
        <taxon>Tremellales</taxon>
        <taxon>Tremellaceae</taxon>
        <taxon>Tremella</taxon>
    </lineage>
</organism>
<accession>A0A4V1M3U7</accession>
<feature type="compositionally biased region" description="Polar residues" evidence="1">
    <location>
        <begin position="19"/>
        <end position="35"/>
    </location>
</feature>
<keyword evidence="3" id="KW-1185">Reference proteome</keyword>
<dbReference type="AlphaFoldDB" id="A0A4V1M3U7"/>
<protein>
    <submittedName>
        <fullName evidence="2">Uncharacterized protein</fullName>
    </submittedName>
</protein>
<reference evidence="2 3" key="1">
    <citation type="submission" date="2016-06" db="EMBL/GenBank/DDBJ databases">
        <title>Evolution of pathogenesis and genome organization in the Tremellales.</title>
        <authorList>
            <person name="Cuomo C."/>
            <person name="Litvintseva A."/>
            <person name="Heitman J."/>
            <person name="Chen Y."/>
            <person name="Sun S."/>
            <person name="Springer D."/>
            <person name="Dromer F."/>
            <person name="Young S."/>
            <person name="Zeng Q."/>
            <person name="Chapman S."/>
            <person name="Gujja S."/>
            <person name="Saif S."/>
            <person name="Birren B."/>
        </authorList>
    </citation>
    <scope>NUCLEOTIDE SEQUENCE [LARGE SCALE GENOMIC DNA]</scope>
    <source>
        <strain evidence="2 3">ATCC 28783</strain>
    </source>
</reference>
<evidence type="ECO:0000313" key="2">
    <source>
        <dbReference type="EMBL" id="RXK38107.1"/>
    </source>
</evidence>
<sequence>MAASTTVTSISERVETELTAFSNDNEQGHCSSSTRQDPDQTPVATTFSHSGAQDHWHEDGSSLQQELDSSRSILPRSSAQPVYPYAPDRLQTDLPSNEDGSDSTWSPWSTYDNAKQGNKLTVCNPDPDDS</sequence>
<gene>
    <name evidence="2" type="ORF">M231_04666</name>
</gene>
<feature type="region of interest" description="Disordered" evidence="1">
    <location>
        <begin position="1"/>
        <end position="130"/>
    </location>
</feature>
<name>A0A4V1M3U7_TREME</name>
<evidence type="ECO:0000256" key="1">
    <source>
        <dbReference type="SAM" id="MobiDB-lite"/>
    </source>
</evidence>
<evidence type="ECO:0000313" key="3">
    <source>
        <dbReference type="Proteomes" id="UP000289152"/>
    </source>
</evidence>
<feature type="compositionally biased region" description="Polar residues" evidence="1">
    <location>
        <begin position="102"/>
        <end position="121"/>
    </location>
</feature>
<feature type="compositionally biased region" description="Polar residues" evidence="1">
    <location>
        <begin position="42"/>
        <end position="51"/>
    </location>
</feature>
<feature type="compositionally biased region" description="Polar residues" evidence="1">
    <location>
        <begin position="1"/>
        <end position="11"/>
    </location>
</feature>
<feature type="compositionally biased region" description="Polar residues" evidence="1">
    <location>
        <begin position="61"/>
        <end position="80"/>
    </location>
</feature>
<dbReference type="EMBL" id="SDIL01000054">
    <property type="protein sequence ID" value="RXK38107.1"/>
    <property type="molecule type" value="Genomic_DNA"/>
</dbReference>
<dbReference type="Proteomes" id="UP000289152">
    <property type="component" value="Unassembled WGS sequence"/>
</dbReference>
<dbReference type="InParanoid" id="A0A4V1M3U7"/>